<dbReference type="AlphaFoldDB" id="A0A9P9A9B5"/>
<keyword evidence="2" id="KW-0732">Signal</keyword>
<feature type="chain" id="PRO_5040109534" description="DUF1996 domain-containing protein" evidence="2">
    <location>
        <begin position="25"/>
        <end position="414"/>
    </location>
</feature>
<evidence type="ECO:0000313" key="5">
    <source>
        <dbReference type="Proteomes" id="UP000770015"/>
    </source>
</evidence>
<reference evidence="4" key="1">
    <citation type="journal article" date="2021" name="Nat. Commun.">
        <title>Genetic determinants of endophytism in the Arabidopsis root mycobiome.</title>
        <authorList>
            <person name="Mesny F."/>
            <person name="Miyauchi S."/>
            <person name="Thiergart T."/>
            <person name="Pickel B."/>
            <person name="Atanasova L."/>
            <person name="Karlsson M."/>
            <person name="Huettel B."/>
            <person name="Barry K.W."/>
            <person name="Haridas S."/>
            <person name="Chen C."/>
            <person name="Bauer D."/>
            <person name="Andreopoulos W."/>
            <person name="Pangilinan J."/>
            <person name="LaButti K."/>
            <person name="Riley R."/>
            <person name="Lipzen A."/>
            <person name="Clum A."/>
            <person name="Drula E."/>
            <person name="Henrissat B."/>
            <person name="Kohler A."/>
            <person name="Grigoriev I.V."/>
            <person name="Martin F.M."/>
            <person name="Hacquard S."/>
        </authorList>
    </citation>
    <scope>NUCLEOTIDE SEQUENCE</scope>
    <source>
        <strain evidence="4">MPI-SDFR-AT-0117</strain>
    </source>
</reference>
<evidence type="ECO:0000256" key="2">
    <source>
        <dbReference type="SAM" id="SignalP"/>
    </source>
</evidence>
<sequence length="414" mass="45594">MIALKALLSFVALQALQPLPTVLAGFRVTCAPFKRERIDPLATPGEENGHMHTFYGNRGIGPDVPSYEELTAGCGTCGIAGDKSSYWIPTLYYVTKNATVPVKVAIFHIYYNGQNPDREPFPEDFRIISGDPSLSEEQVRANGGNGMGWNFEDSDEEKEGWQLPKKKGGGWLRGNVPFPTSVVKDDSIDRYRECKPKDEPGCFSVVRMFFAIWYDLRHDFFDFEDGAYLTLSSGGGHTYHGDFIYGWERSFADMIVKDDTDYINNGILPIGGENSTIKSDGCKKQDDEGFTLWKPDWDAMLQAYAGNGTVELGHYGQGLTITDGKSMNATFSGKWGEEGVQPGVGASSEEPDTVEDVESAAVTSLPTDYEEALASLTVPPGQSTAVISWLETRKPSSTACAKNKKSKRDHHQEL</sequence>
<proteinExistence type="predicted"/>
<dbReference type="Proteomes" id="UP000770015">
    <property type="component" value="Unassembled WGS sequence"/>
</dbReference>
<evidence type="ECO:0000313" key="4">
    <source>
        <dbReference type="EMBL" id="KAH6688540.1"/>
    </source>
</evidence>
<feature type="domain" description="DUF1996" evidence="3">
    <location>
        <begin position="39"/>
        <end position="247"/>
    </location>
</feature>
<dbReference type="OrthoDB" id="74764at2759"/>
<dbReference type="InterPro" id="IPR018535">
    <property type="entry name" value="DUF1996"/>
</dbReference>
<dbReference type="Pfam" id="PF09362">
    <property type="entry name" value="DUF1996"/>
    <property type="match status" value="1"/>
</dbReference>
<dbReference type="PANTHER" id="PTHR43662">
    <property type="match status" value="1"/>
</dbReference>
<keyword evidence="5" id="KW-1185">Reference proteome</keyword>
<evidence type="ECO:0000256" key="1">
    <source>
        <dbReference type="SAM" id="MobiDB-lite"/>
    </source>
</evidence>
<feature type="signal peptide" evidence="2">
    <location>
        <begin position="1"/>
        <end position="24"/>
    </location>
</feature>
<name>A0A9P9A9B5_9PEZI</name>
<feature type="compositionally biased region" description="Basic residues" evidence="1">
    <location>
        <begin position="402"/>
        <end position="414"/>
    </location>
</feature>
<organism evidence="4 5">
    <name type="scientific">Plectosphaerella plurivora</name>
    <dbReference type="NCBI Taxonomy" id="936078"/>
    <lineage>
        <taxon>Eukaryota</taxon>
        <taxon>Fungi</taxon>
        <taxon>Dikarya</taxon>
        <taxon>Ascomycota</taxon>
        <taxon>Pezizomycotina</taxon>
        <taxon>Sordariomycetes</taxon>
        <taxon>Hypocreomycetidae</taxon>
        <taxon>Glomerellales</taxon>
        <taxon>Plectosphaerellaceae</taxon>
        <taxon>Plectosphaerella</taxon>
    </lineage>
</organism>
<protein>
    <recommendedName>
        <fullName evidence="3">DUF1996 domain-containing protein</fullName>
    </recommendedName>
</protein>
<dbReference type="PANTHER" id="PTHR43662:SF12">
    <property type="entry name" value="DUF1996 DOMAIN-CONTAINING PROTEIN-RELATED"/>
    <property type="match status" value="1"/>
</dbReference>
<comment type="caution">
    <text evidence="4">The sequence shown here is derived from an EMBL/GenBank/DDBJ whole genome shotgun (WGS) entry which is preliminary data.</text>
</comment>
<evidence type="ECO:0000259" key="3">
    <source>
        <dbReference type="Pfam" id="PF09362"/>
    </source>
</evidence>
<gene>
    <name evidence="4" type="ORF">F5X68DRAFT_168437</name>
</gene>
<dbReference type="EMBL" id="JAGSXJ010000009">
    <property type="protein sequence ID" value="KAH6688540.1"/>
    <property type="molecule type" value="Genomic_DNA"/>
</dbReference>
<feature type="region of interest" description="Disordered" evidence="1">
    <location>
        <begin position="394"/>
        <end position="414"/>
    </location>
</feature>
<accession>A0A9P9A9B5</accession>